<dbReference type="AlphaFoldDB" id="A0A2P6NIK1"/>
<dbReference type="EMBL" id="MDYQ01000076">
    <property type="protein sequence ID" value="PRP83786.1"/>
    <property type="molecule type" value="Genomic_DNA"/>
</dbReference>
<dbReference type="InParanoid" id="A0A2P6NIK1"/>
<dbReference type="Gene3D" id="1.10.10.60">
    <property type="entry name" value="Homeodomain-like"/>
    <property type="match status" value="1"/>
</dbReference>
<dbReference type="Proteomes" id="UP000241769">
    <property type="component" value="Unassembled WGS sequence"/>
</dbReference>
<dbReference type="InterPro" id="IPR009057">
    <property type="entry name" value="Homeodomain-like_sf"/>
</dbReference>
<comment type="caution">
    <text evidence="1">The sequence shown here is derived from an EMBL/GenBank/DDBJ whole genome shotgun (WGS) entry which is preliminary data.</text>
</comment>
<gene>
    <name evidence="1" type="ORF">PROFUN_08984</name>
</gene>
<name>A0A2P6NIK1_9EUKA</name>
<evidence type="ECO:0000313" key="2">
    <source>
        <dbReference type="Proteomes" id="UP000241769"/>
    </source>
</evidence>
<organism evidence="1 2">
    <name type="scientific">Planoprotostelium fungivorum</name>
    <dbReference type="NCBI Taxonomy" id="1890364"/>
    <lineage>
        <taxon>Eukaryota</taxon>
        <taxon>Amoebozoa</taxon>
        <taxon>Evosea</taxon>
        <taxon>Variosea</taxon>
        <taxon>Cavosteliida</taxon>
        <taxon>Cavosteliaceae</taxon>
        <taxon>Planoprotostelium</taxon>
    </lineage>
</organism>
<protein>
    <recommendedName>
        <fullName evidence="3">Homeobox domain-containing protein</fullName>
    </recommendedName>
</protein>
<accession>A0A2P6NIK1</accession>
<evidence type="ECO:0008006" key="3">
    <source>
        <dbReference type="Google" id="ProtNLM"/>
    </source>
</evidence>
<sequence>MERLKTPSMMPSVNVSILFQTVYQLCSVLSVDISGIESEEQRCRLSNTTGQLRFHIEHLQQTLEAMNSITKDKRVETLDRKPQTNERTKISDLLDTAPSSWSKETTCPNTVTDETEEEWKEDEVPKRDVIWRGASVLSMSSMQKDVTGSMHSQAEMKCPVLSAVKQHVEGVFSTPDDDFKVTEFSHHHFSISDARPYTHPSSHLASRPILMLPTKRGKRFTNIQRTMLESAYNSDERWTQEDINGLVEATGLTAEQITQWWYRRPNNTTSHRESVELRKALCNAYHSQGRNDIPVDERETLAKQLNIPKDKISYWVWYHRQYCGCRVEGAVKGTKRKRGFSAEDAKKNM</sequence>
<reference evidence="1 2" key="1">
    <citation type="journal article" date="2018" name="Genome Biol. Evol.">
        <title>Multiple Roots of Fruiting Body Formation in Amoebozoa.</title>
        <authorList>
            <person name="Hillmann F."/>
            <person name="Forbes G."/>
            <person name="Novohradska S."/>
            <person name="Ferling I."/>
            <person name="Riege K."/>
            <person name="Groth M."/>
            <person name="Westermann M."/>
            <person name="Marz M."/>
            <person name="Spaller T."/>
            <person name="Winckler T."/>
            <person name="Schaap P."/>
            <person name="Glockner G."/>
        </authorList>
    </citation>
    <scope>NUCLEOTIDE SEQUENCE [LARGE SCALE GENOMIC DNA]</scope>
    <source>
        <strain evidence="1 2">Jena</strain>
    </source>
</reference>
<dbReference type="SUPFAM" id="SSF46689">
    <property type="entry name" value="Homeodomain-like"/>
    <property type="match status" value="1"/>
</dbReference>
<keyword evidence="2" id="KW-1185">Reference proteome</keyword>
<evidence type="ECO:0000313" key="1">
    <source>
        <dbReference type="EMBL" id="PRP83786.1"/>
    </source>
</evidence>
<proteinExistence type="predicted"/>